<dbReference type="GO" id="GO:0015087">
    <property type="term" value="F:cobalt ion transmembrane transporter activity"/>
    <property type="evidence" value="ECO:0007669"/>
    <property type="project" value="TreeGrafter"/>
</dbReference>
<dbReference type="InterPro" id="IPR002523">
    <property type="entry name" value="MgTranspt_CorA/ZnTranspt_ZntB"/>
</dbReference>
<evidence type="ECO:0000256" key="7">
    <source>
        <dbReference type="ARBA" id="ARBA00022989"/>
    </source>
</evidence>
<evidence type="ECO:0000256" key="4">
    <source>
        <dbReference type="ARBA" id="ARBA00022475"/>
    </source>
</evidence>
<dbReference type="CDD" id="cd12822">
    <property type="entry name" value="TmCorA-like"/>
    <property type="match status" value="1"/>
</dbReference>
<dbReference type="Gene3D" id="1.20.58.340">
    <property type="entry name" value="Magnesium transport protein CorA, transmembrane region"/>
    <property type="match status" value="2"/>
</dbReference>
<keyword evidence="4" id="KW-1003">Cell membrane</keyword>
<evidence type="ECO:0000313" key="14">
    <source>
        <dbReference type="Proteomes" id="UP000248555"/>
    </source>
</evidence>
<keyword evidence="9 12" id="KW-0472">Membrane</keyword>
<dbReference type="InterPro" id="IPR045863">
    <property type="entry name" value="CorA_TM1_TM2"/>
</dbReference>
<name>A0A327YD87_9BACL</name>
<comment type="caution">
    <text evidence="13">The sequence shown here is derived from an EMBL/GenBank/DDBJ whole genome shotgun (WGS) entry which is preliminary data.</text>
</comment>
<dbReference type="SUPFAM" id="SSF144083">
    <property type="entry name" value="Magnesium transport protein CorA, transmembrane region"/>
    <property type="match status" value="1"/>
</dbReference>
<comment type="subcellular location">
    <subcellularLocation>
        <location evidence="1">Cell membrane</location>
        <topology evidence="1">Multi-pass membrane protein</topology>
    </subcellularLocation>
</comment>
<dbReference type="SUPFAM" id="SSF143865">
    <property type="entry name" value="CorA soluble domain-like"/>
    <property type="match status" value="1"/>
</dbReference>
<dbReference type="GO" id="GO:0050897">
    <property type="term" value="F:cobalt ion binding"/>
    <property type="evidence" value="ECO:0007669"/>
    <property type="project" value="TreeGrafter"/>
</dbReference>
<keyword evidence="3" id="KW-0813">Transport</keyword>
<dbReference type="AlphaFoldDB" id="A0A327YD87"/>
<evidence type="ECO:0000256" key="9">
    <source>
        <dbReference type="ARBA" id="ARBA00023136"/>
    </source>
</evidence>
<evidence type="ECO:0000256" key="2">
    <source>
        <dbReference type="ARBA" id="ARBA00009765"/>
    </source>
</evidence>
<accession>A0A327YD87</accession>
<dbReference type="GO" id="GO:0005886">
    <property type="term" value="C:plasma membrane"/>
    <property type="evidence" value="ECO:0007669"/>
    <property type="project" value="UniProtKB-SubCell"/>
</dbReference>
<dbReference type="Pfam" id="PF01544">
    <property type="entry name" value="CorA"/>
    <property type="match status" value="1"/>
</dbReference>
<evidence type="ECO:0000313" key="13">
    <source>
        <dbReference type="EMBL" id="RAK18437.1"/>
    </source>
</evidence>
<keyword evidence="7 12" id="KW-1133">Transmembrane helix</keyword>
<comment type="similarity">
    <text evidence="2">Belongs to the CorA metal ion transporter (MIT) (TC 1.A.35) family.</text>
</comment>
<evidence type="ECO:0000256" key="6">
    <source>
        <dbReference type="ARBA" id="ARBA00022842"/>
    </source>
</evidence>
<dbReference type="InterPro" id="IPR045861">
    <property type="entry name" value="CorA_cytoplasmic_dom"/>
</dbReference>
<evidence type="ECO:0000256" key="11">
    <source>
        <dbReference type="ARBA" id="ARBA00045497"/>
    </source>
</evidence>
<organism evidence="13 14">
    <name type="scientific">Paranoxybacillus vitaminiphilus</name>
    <dbReference type="NCBI Taxonomy" id="581036"/>
    <lineage>
        <taxon>Bacteria</taxon>
        <taxon>Bacillati</taxon>
        <taxon>Bacillota</taxon>
        <taxon>Bacilli</taxon>
        <taxon>Bacillales</taxon>
        <taxon>Anoxybacillaceae</taxon>
        <taxon>Paranoxybacillus</taxon>
    </lineage>
</organism>
<evidence type="ECO:0000256" key="12">
    <source>
        <dbReference type="SAM" id="Phobius"/>
    </source>
</evidence>
<dbReference type="Proteomes" id="UP000248555">
    <property type="component" value="Unassembled WGS sequence"/>
</dbReference>
<evidence type="ECO:0000256" key="5">
    <source>
        <dbReference type="ARBA" id="ARBA00022692"/>
    </source>
</evidence>
<evidence type="ECO:0000256" key="10">
    <source>
        <dbReference type="ARBA" id="ARBA00034269"/>
    </source>
</evidence>
<dbReference type="GO" id="GO:0015095">
    <property type="term" value="F:magnesium ion transmembrane transporter activity"/>
    <property type="evidence" value="ECO:0007669"/>
    <property type="project" value="TreeGrafter"/>
</dbReference>
<dbReference type="GO" id="GO:0000287">
    <property type="term" value="F:magnesium ion binding"/>
    <property type="evidence" value="ECO:0007669"/>
    <property type="project" value="TreeGrafter"/>
</dbReference>
<dbReference type="Gene3D" id="3.30.460.20">
    <property type="entry name" value="CorA soluble domain-like"/>
    <property type="match status" value="1"/>
</dbReference>
<dbReference type="FunFam" id="1.20.58.340:FF:000004">
    <property type="entry name" value="Magnesium transport protein CorA"/>
    <property type="match status" value="1"/>
</dbReference>
<evidence type="ECO:0000256" key="1">
    <source>
        <dbReference type="ARBA" id="ARBA00004651"/>
    </source>
</evidence>
<keyword evidence="6" id="KW-0460">Magnesium</keyword>
<dbReference type="RefSeq" id="WP_245934776.1">
    <property type="nucleotide sequence ID" value="NZ_QLMH01000010.1"/>
</dbReference>
<keyword evidence="14" id="KW-1185">Reference proteome</keyword>
<feature type="transmembrane region" description="Helical" evidence="12">
    <location>
        <begin position="253"/>
        <end position="273"/>
    </location>
</feature>
<evidence type="ECO:0000256" key="3">
    <source>
        <dbReference type="ARBA" id="ARBA00022448"/>
    </source>
</evidence>
<dbReference type="PANTHER" id="PTHR46494:SF1">
    <property type="entry name" value="CORA FAMILY METAL ION TRANSPORTER (EUROFUNG)"/>
    <property type="match status" value="1"/>
</dbReference>
<feature type="transmembrane region" description="Helical" evidence="12">
    <location>
        <begin position="285"/>
        <end position="305"/>
    </location>
</feature>
<dbReference type="EMBL" id="QLMH01000010">
    <property type="protein sequence ID" value="RAK18437.1"/>
    <property type="molecule type" value="Genomic_DNA"/>
</dbReference>
<proteinExistence type="inferred from homology"/>
<gene>
    <name evidence="13" type="ORF">B0I26_11069</name>
</gene>
<keyword evidence="8" id="KW-0406">Ion transport</keyword>
<sequence length="319" mass="37222">MMLCYNANTKQIQSLKMLHLPQDHEVCWLHFTERTKETLPSLLEQLSLHPLAKKALLDGSDFPKVDQYEKCAFVSIFIVNDQFQKTELRIIAAERYVISYTEKEIELVKQLFMHLQHHPDDLSHPGYVLYQFLNSAAMEYLELVDYIARHTQALEKQVFKTPFANEIGHLVFRWKVWLHELRQIAEAQEEMMKTVGHSNFPYVNEESNPYIQDVIARFARVTSALDTFKETLTGIFDLQLSLKSDHMNVIMKTLTLVSVVFLPMTFIAGLYGMNFEKMPELKWEYGYVYALLLMAGLGGGIALYFKKKGWWGERSKHQK</sequence>
<protein>
    <submittedName>
        <fullName evidence="13">Magnesium transporter</fullName>
    </submittedName>
</protein>
<comment type="catalytic activity">
    <reaction evidence="10">
        <text>Mg(2+)(in) = Mg(2+)(out)</text>
        <dbReference type="Rhea" id="RHEA:29827"/>
        <dbReference type="ChEBI" id="CHEBI:18420"/>
    </reaction>
</comment>
<evidence type="ECO:0000256" key="8">
    <source>
        <dbReference type="ARBA" id="ARBA00023065"/>
    </source>
</evidence>
<dbReference type="PANTHER" id="PTHR46494">
    <property type="entry name" value="CORA FAMILY METAL ION TRANSPORTER (EUROFUNG)"/>
    <property type="match status" value="1"/>
</dbReference>
<reference evidence="13 14" key="1">
    <citation type="submission" date="2018-06" db="EMBL/GenBank/DDBJ databases">
        <title>Genomic Encyclopedia of Type Strains, Phase III (KMG-III): the genomes of soil and plant-associated and newly described type strains.</title>
        <authorList>
            <person name="Whitman W."/>
        </authorList>
    </citation>
    <scope>NUCLEOTIDE SEQUENCE [LARGE SCALE GENOMIC DNA]</scope>
    <source>
        <strain evidence="13 14">CGMCC 1.8979</strain>
    </source>
</reference>
<keyword evidence="5 12" id="KW-0812">Transmembrane</keyword>
<comment type="function">
    <text evidence="11">Mediates influx of magnesium ions. Alternates between open and closed states. Activated by low cytoplasmic Mg(2+) levels. Inactive when cytoplasmic Mg(2+) levels are high.</text>
</comment>